<dbReference type="AlphaFoldDB" id="A0A2Z4YS47"/>
<organism evidence="1 2">
    <name type="scientific">Rhizobium leguminosarum</name>
    <dbReference type="NCBI Taxonomy" id="384"/>
    <lineage>
        <taxon>Bacteria</taxon>
        <taxon>Pseudomonadati</taxon>
        <taxon>Pseudomonadota</taxon>
        <taxon>Alphaproteobacteria</taxon>
        <taxon>Hyphomicrobiales</taxon>
        <taxon>Rhizobiaceae</taxon>
        <taxon>Rhizobium/Agrobacterium group</taxon>
        <taxon>Rhizobium</taxon>
    </lineage>
</organism>
<reference evidence="1 2" key="1">
    <citation type="submission" date="2018-07" db="EMBL/GenBank/DDBJ databases">
        <title>Rhizobium leguminosarum strain:ATCC 14479 Genome sequencing and assembly.</title>
        <authorList>
            <person name="Chakraborty R."/>
        </authorList>
    </citation>
    <scope>NUCLEOTIDE SEQUENCE [LARGE SCALE GENOMIC DNA]</scope>
    <source>
        <strain evidence="1 2">ATCC 14479</strain>
        <plasmid evidence="2">Plasmid unnamed1</plasmid>
    </source>
</reference>
<gene>
    <name evidence="1" type="ORF">DLJ82_5594</name>
</gene>
<protein>
    <submittedName>
        <fullName evidence="1">Uncharacterized protein</fullName>
    </submittedName>
</protein>
<evidence type="ECO:0000313" key="1">
    <source>
        <dbReference type="EMBL" id="AXA43155.1"/>
    </source>
</evidence>
<sequence length="48" mass="5255">MSGKEQRIDASACVAGGLAVDKLFHRGRGEAQNRFVRAHDEVCNARAR</sequence>
<geneLocation type="plasmid" evidence="1 2">
    <name>unnamed1</name>
</geneLocation>
<evidence type="ECO:0000313" key="2">
    <source>
        <dbReference type="Proteomes" id="UP000251166"/>
    </source>
</evidence>
<proteinExistence type="predicted"/>
<name>A0A2Z4YS47_RHILE</name>
<dbReference type="Proteomes" id="UP000251166">
    <property type="component" value="Plasmid unnamed1"/>
</dbReference>
<dbReference type="EMBL" id="CP030761">
    <property type="protein sequence ID" value="AXA43155.1"/>
    <property type="molecule type" value="Genomic_DNA"/>
</dbReference>
<keyword evidence="1" id="KW-0614">Plasmid</keyword>
<accession>A0A2Z4YS47</accession>